<dbReference type="EMBL" id="AMCI01004457">
    <property type="protein sequence ID" value="EJW98048.1"/>
    <property type="molecule type" value="Genomic_DNA"/>
</dbReference>
<dbReference type="AlphaFoldDB" id="J9FU77"/>
<protein>
    <recommendedName>
        <fullName evidence="2">Sulfide:quinone reductase</fullName>
    </recommendedName>
</protein>
<evidence type="ECO:0008006" key="2">
    <source>
        <dbReference type="Google" id="ProtNLM"/>
    </source>
</evidence>
<name>J9FU77_9ZZZZ</name>
<evidence type="ECO:0000313" key="1">
    <source>
        <dbReference type="EMBL" id="EJW98048.1"/>
    </source>
</evidence>
<comment type="caution">
    <text evidence="1">The sequence shown here is derived from an EMBL/GenBank/DDBJ whole genome shotgun (WGS) entry which is preliminary data.</text>
</comment>
<organism evidence="1">
    <name type="scientific">gut metagenome</name>
    <dbReference type="NCBI Taxonomy" id="749906"/>
    <lineage>
        <taxon>unclassified sequences</taxon>
        <taxon>metagenomes</taxon>
        <taxon>organismal metagenomes</taxon>
    </lineage>
</organism>
<gene>
    <name evidence="1" type="ORF">EVA_13845</name>
</gene>
<reference evidence="1" key="1">
    <citation type="journal article" date="2012" name="PLoS ONE">
        <title>Gene sets for utilization of primary and secondary nutrition supplies in the distal gut of endangered iberian lynx.</title>
        <authorList>
            <person name="Alcaide M."/>
            <person name="Messina E."/>
            <person name="Richter M."/>
            <person name="Bargiela R."/>
            <person name="Peplies J."/>
            <person name="Huws S.A."/>
            <person name="Newbold C.J."/>
            <person name="Golyshin P.N."/>
            <person name="Simon M.A."/>
            <person name="Lopez G."/>
            <person name="Yakimov M.M."/>
            <person name="Ferrer M."/>
        </authorList>
    </citation>
    <scope>NUCLEOTIDE SEQUENCE</scope>
</reference>
<sequence>MAYNDLSGESISERDRAFAKAFADFVNGDMCSPDQTGMEMTRAHRYLQQEMFKVFFAFMKQLAYNYREGRYDDRNEWASRLSAEAYQRLVESDMVYDPQYPTSK</sequence>
<proteinExistence type="predicted"/>
<accession>J9FU77</accession>